<dbReference type="Proteomes" id="UP000244855">
    <property type="component" value="Unassembled WGS sequence"/>
</dbReference>
<dbReference type="OrthoDB" id="4772757at2759"/>
<keyword evidence="1" id="KW-0677">Repeat</keyword>
<evidence type="ECO:0000256" key="2">
    <source>
        <dbReference type="SAM" id="MobiDB-lite"/>
    </source>
</evidence>
<name>A0A2V1D7W6_9PLEO</name>
<feature type="domain" description="Nephrocystin 3-like N-terminal" evidence="3">
    <location>
        <begin position="282"/>
        <end position="467"/>
    </location>
</feature>
<gene>
    <name evidence="4" type="ORF">DM02DRAFT_646105</name>
</gene>
<protein>
    <recommendedName>
        <fullName evidence="3">Nephrocystin 3-like N-terminal domain-containing protein</fullName>
    </recommendedName>
</protein>
<feature type="compositionally biased region" description="Low complexity" evidence="2">
    <location>
        <begin position="736"/>
        <end position="766"/>
    </location>
</feature>
<dbReference type="AlphaFoldDB" id="A0A2V1D7W6"/>
<dbReference type="Pfam" id="PF24883">
    <property type="entry name" value="NPHP3_N"/>
    <property type="match status" value="1"/>
</dbReference>
<feature type="region of interest" description="Disordered" evidence="2">
    <location>
        <begin position="693"/>
        <end position="782"/>
    </location>
</feature>
<feature type="compositionally biased region" description="Low complexity" evidence="2">
    <location>
        <begin position="710"/>
        <end position="726"/>
    </location>
</feature>
<dbReference type="EMBL" id="KZ805549">
    <property type="protein sequence ID" value="PVH94142.1"/>
    <property type="molecule type" value="Genomic_DNA"/>
</dbReference>
<dbReference type="PANTHER" id="PTHR10039:SF15">
    <property type="entry name" value="NACHT DOMAIN-CONTAINING PROTEIN"/>
    <property type="match status" value="1"/>
</dbReference>
<evidence type="ECO:0000256" key="1">
    <source>
        <dbReference type="ARBA" id="ARBA00022737"/>
    </source>
</evidence>
<evidence type="ECO:0000313" key="4">
    <source>
        <dbReference type="EMBL" id="PVH94142.1"/>
    </source>
</evidence>
<evidence type="ECO:0000259" key="3">
    <source>
        <dbReference type="Pfam" id="PF24883"/>
    </source>
</evidence>
<keyword evidence="5" id="KW-1185">Reference proteome</keyword>
<dbReference type="InterPro" id="IPR056884">
    <property type="entry name" value="NPHP3-like_N"/>
</dbReference>
<dbReference type="PANTHER" id="PTHR10039">
    <property type="entry name" value="AMELOGENIN"/>
    <property type="match status" value="1"/>
</dbReference>
<dbReference type="Gene3D" id="3.40.50.300">
    <property type="entry name" value="P-loop containing nucleotide triphosphate hydrolases"/>
    <property type="match status" value="1"/>
</dbReference>
<dbReference type="SUPFAM" id="SSF52540">
    <property type="entry name" value="P-loop containing nucleoside triphosphate hydrolases"/>
    <property type="match status" value="1"/>
</dbReference>
<organism evidence="4 5">
    <name type="scientific">Periconia macrospinosa</name>
    <dbReference type="NCBI Taxonomy" id="97972"/>
    <lineage>
        <taxon>Eukaryota</taxon>
        <taxon>Fungi</taxon>
        <taxon>Dikarya</taxon>
        <taxon>Ascomycota</taxon>
        <taxon>Pezizomycotina</taxon>
        <taxon>Dothideomycetes</taxon>
        <taxon>Pleosporomycetidae</taxon>
        <taxon>Pleosporales</taxon>
        <taxon>Massarineae</taxon>
        <taxon>Periconiaceae</taxon>
        <taxon>Periconia</taxon>
    </lineage>
</organism>
<evidence type="ECO:0000313" key="5">
    <source>
        <dbReference type="Proteomes" id="UP000244855"/>
    </source>
</evidence>
<dbReference type="InterPro" id="IPR027417">
    <property type="entry name" value="P-loop_NTPase"/>
</dbReference>
<reference evidence="4 5" key="1">
    <citation type="journal article" date="2018" name="Sci. Rep.">
        <title>Comparative genomics provides insights into the lifestyle and reveals functional heterogeneity of dark septate endophytic fungi.</title>
        <authorList>
            <person name="Knapp D.G."/>
            <person name="Nemeth J.B."/>
            <person name="Barry K."/>
            <person name="Hainaut M."/>
            <person name="Henrissat B."/>
            <person name="Johnson J."/>
            <person name="Kuo A."/>
            <person name="Lim J.H.P."/>
            <person name="Lipzen A."/>
            <person name="Nolan M."/>
            <person name="Ohm R.A."/>
            <person name="Tamas L."/>
            <person name="Grigoriev I.V."/>
            <person name="Spatafora J.W."/>
            <person name="Nagy L.G."/>
            <person name="Kovacs G.M."/>
        </authorList>
    </citation>
    <scope>NUCLEOTIDE SEQUENCE [LARGE SCALE GENOMIC DNA]</scope>
    <source>
        <strain evidence="4 5">DSE2036</strain>
    </source>
</reference>
<proteinExistence type="predicted"/>
<accession>A0A2V1D7W6</accession>
<sequence length="899" mass="101247">MHGQKNVEMIMVDPWADRALFDDAIATVQSAISEEHRKTFLRYADAADLLEGLKVHCCRNAKDCRKLNVCIEKMLLFTDKFAPYLELLGAYVKTSLDLGGWLWGMVGLVLNIGSSYNIVLESIVDTFVSISAALPDYQRLHNQHNHKLHLDNDERWCILLSYAYADMMQHCLDLYHIFCRDIPGEPLDSRLARLEARIVCHRRWIEAEFTCQSEDVATKELQRRQYTEFLSQQADADSHSSTLERLRMAKRMRRIDKIKAWLSNDCAYQDVYEHRMRQRHPNTCSWFLETAEYCSWKNLSFDQTVTDDIDALERTWHDRILFVQAKPGFGKSFISGAVIDDLVDEAENLDIDDEHEPPSTAFFHFNAAHSYCTQPSDAFRALANQLVHTHRHSRITLDTVSLLMRKTLSHVQASPDDVTEVLSLLLRQHPTFLVIDGVDECVDVGFFLNTLHEICCKSDTRVIIFSRPNIKVEMEPTIDLSRVFSLADGMNGADIQSFVSENLHGMADKGFFGINMDRSLIPQVAERSNGVFLWASLVVKYLQSPDLSPDQRRFVLEQIHQLEGLESIYRHILELLDLRPDREKQIISNVLRWLSLSINRLCMPGFRIATAVVSGQSMTDPDAISAFYDSLPQLTCGLVEVTDCSAVFAHRSVKEYLQSLESQTSPFNLHNETEAHKHLAARCLSFLAYDIPKRRPTKKPRPPPLPSSPPSSYVGPSSSSGTSKTTARSDDSGYRSNTSLSPPSNASSLFPLSSSTSTPRSALPSPALTPTPTYPLSSPSPHHHPFDANTPFLRYSSLCWPIHLTRALSSPPSPSPSSSPSPPPTLPFLAPLSAFLTNPIAVTSWVEASWHFHLPPNLSRLIPLLEALKASVPPASLQGRQLRWVLYRGGVWDGVGKEA</sequence>